<dbReference type="PIRSF" id="PIRSF034934">
    <property type="entry name" value="AbiF_AbiD"/>
    <property type="match status" value="1"/>
</dbReference>
<dbReference type="Proteomes" id="UP001500984">
    <property type="component" value="Unassembled WGS sequence"/>
</dbReference>
<reference evidence="1 2" key="1">
    <citation type="journal article" date="2019" name="Int. J. Syst. Evol. Microbiol.">
        <title>The Global Catalogue of Microorganisms (GCM) 10K type strain sequencing project: providing services to taxonomists for standard genome sequencing and annotation.</title>
        <authorList>
            <consortium name="The Broad Institute Genomics Platform"/>
            <consortium name="The Broad Institute Genome Sequencing Center for Infectious Disease"/>
            <person name="Wu L."/>
            <person name="Ma J."/>
        </authorList>
    </citation>
    <scope>NUCLEOTIDE SEQUENCE [LARGE SCALE GENOMIC DNA]</scope>
    <source>
        <strain evidence="1 2">JCM 15900</strain>
    </source>
</reference>
<sequence>MAEYAKPWLSVEEQILRLTRQGVEVSDKAHAVALLEAVGYYRLTGYLYPFRKSEQYLDAQGRPRMRILSGYRSGTTLTHAAEIITFDRQLRMLVMEGVERIEVAVRTRIGYALGRTSAFAHEDPNCFTPAFTAESTDTRRPAPSRHVQWLQRVNARRAGSDERFVDHFREKYDDRMPIWALTEILELGHLAVLYRGMKQVDAEQIASAFEVPTKKLMASWLASLNYVRNVAAHHGRLYNRSLQYAPARPKIGQIPALDHLRDEETTKGTFGTYNALAVIAYLLRTIDSGSDWPLRLAALLQAFPTSQTLTVQSMGAPRRWQDVSLWHS</sequence>
<name>A0ABN2X7X9_9MICO</name>
<dbReference type="Pfam" id="PF07751">
    <property type="entry name" value="Abi_2"/>
    <property type="match status" value="1"/>
</dbReference>
<proteinExistence type="predicted"/>
<dbReference type="InterPro" id="IPR011664">
    <property type="entry name" value="Abi_system_AbiD/AbiF-like"/>
</dbReference>
<organism evidence="1 2">
    <name type="scientific">Brevibacterium salitolerans</name>
    <dbReference type="NCBI Taxonomy" id="1403566"/>
    <lineage>
        <taxon>Bacteria</taxon>
        <taxon>Bacillati</taxon>
        <taxon>Actinomycetota</taxon>
        <taxon>Actinomycetes</taxon>
        <taxon>Micrococcales</taxon>
        <taxon>Brevibacteriaceae</taxon>
        <taxon>Brevibacterium</taxon>
    </lineage>
</organism>
<evidence type="ECO:0000313" key="1">
    <source>
        <dbReference type="EMBL" id="GAA2105816.1"/>
    </source>
</evidence>
<keyword evidence="2" id="KW-1185">Reference proteome</keyword>
<comment type="caution">
    <text evidence="1">The sequence shown here is derived from an EMBL/GenBank/DDBJ whole genome shotgun (WGS) entry which is preliminary data.</text>
</comment>
<accession>A0ABN2X7X9</accession>
<dbReference type="RefSeq" id="WP_344338407.1">
    <property type="nucleotide sequence ID" value="NZ_BAAAPZ010000019.1"/>
</dbReference>
<evidence type="ECO:0000313" key="2">
    <source>
        <dbReference type="Proteomes" id="UP001500984"/>
    </source>
</evidence>
<dbReference type="EMBL" id="BAAAPZ010000019">
    <property type="protein sequence ID" value="GAA2105816.1"/>
    <property type="molecule type" value="Genomic_DNA"/>
</dbReference>
<dbReference type="InterPro" id="IPR017034">
    <property type="entry name" value="Abi_system_AbiD/AbiF"/>
</dbReference>
<protein>
    <submittedName>
        <fullName evidence="1">Abi family protein</fullName>
    </submittedName>
</protein>
<gene>
    <name evidence="1" type="ORF">GCM10009823_31460</name>
</gene>